<proteinExistence type="predicted"/>
<accession>A0A5S5CCD7</accession>
<reference evidence="1 2" key="1">
    <citation type="submission" date="2019-07" db="EMBL/GenBank/DDBJ databases">
        <title>Genomic Encyclopedia of Archaeal and Bacterial Type Strains, Phase II (KMG-II): from individual species to whole genera.</title>
        <authorList>
            <person name="Goeker M."/>
        </authorList>
    </citation>
    <scope>NUCLEOTIDE SEQUENCE [LARGE SCALE GENOMIC DNA]</scope>
    <source>
        <strain evidence="1 2">DSM 17527</strain>
    </source>
</reference>
<dbReference type="RefSeq" id="WP_148781035.1">
    <property type="nucleotide sequence ID" value="NZ_VNHU01000001.1"/>
</dbReference>
<dbReference type="EMBL" id="VNHU01000001">
    <property type="protein sequence ID" value="TYP77007.1"/>
    <property type="molecule type" value="Genomic_DNA"/>
</dbReference>
<comment type="caution">
    <text evidence="1">The sequence shown here is derived from an EMBL/GenBank/DDBJ whole genome shotgun (WGS) entry which is preliminary data.</text>
</comment>
<name>A0A5S5CCD7_9FLAO</name>
<evidence type="ECO:0008006" key="3">
    <source>
        <dbReference type="Google" id="ProtNLM"/>
    </source>
</evidence>
<organism evidence="1 2">
    <name type="scientific">Aquimarina intermedia</name>
    <dbReference type="NCBI Taxonomy" id="350814"/>
    <lineage>
        <taxon>Bacteria</taxon>
        <taxon>Pseudomonadati</taxon>
        <taxon>Bacteroidota</taxon>
        <taxon>Flavobacteriia</taxon>
        <taxon>Flavobacteriales</taxon>
        <taxon>Flavobacteriaceae</taxon>
        <taxon>Aquimarina</taxon>
    </lineage>
</organism>
<dbReference type="OrthoDB" id="713689at2"/>
<dbReference type="PROSITE" id="PS51257">
    <property type="entry name" value="PROKAR_LIPOPROTEIN"/>
    <property type="match status" value="1"/>
</dbReference>
<sequence length="180" mass="19582">MNILKNLILGAGVTLLFSACGSDDDLPEVINEEETITTVKLNFTEAGSSETKTVVWTENKIDAITLKADTNYQVSIQFLDESDPNAVNNITEEVIAEKDEHLVYFNSTVKGLSIKSAANDVIDSNGVAINIITTWQSPVTIESGIVTAFLIHEPLTKVGTERNDFGGETDIEVSFDVKVE</sequence>
<protein>
    <recommendedName>
        <fullName evidence="3">Type 1 periplasmic binding fold superfamily protein</fullName>
    </recommendedName>
</protein>
<evidence type="ECO:0000313" key="1">
    <source>
        <dbReference type="EMBL" id="TYP77007.1"/>
    </source>
</evidence>
<dbReference type="Proteomes" id="UP000324376">
    <property type="component" value="Unassembled WGS sequence"/>
</dbReference>
<dbReference type="AlphaFoldDB" id="A0A5S5CCD7"/>
<evidence type="ECO:0000313" key="2">
    <source>
        <dbReference type="Proteomes" id="UP000324376"/>
    </source>
</evidence>
<gene>
    <name evidence="1" type="ORF">BD809_101153</name>
</gene>
<keyword evidence="2" id="KW-1185">Reference proteome</keyword>